<dbReference type="EMBL" id="JABBNT010000001">
    <property type="protein sequence ID" value="NMM42988.1"/>
    <property type="molecule type" value="Genomic_DNA"/>
</dbReference>
<comment type="caution">
    <text evidence="1">The sequence shown here is derived from an EMBL/GenBank/DDBJ whole genome shotgun (WGS) entry which is preliminary data.</text>
</comment>
<dbReference type="RefSeq" id="WP_169623300.1">
    <property type="nucleotide sequence ID" value="NZ_JABBNT010000001.1"/>
</dbReference>
<organism evidence="1 2">
    <name type="scientific">Pacificispira spongiicola</name>
    <dbReference type="NCBI Taxonomy" id="2729598"/>
    <lineage>
        <taxon>Bacteria</taxon>
        <taxon>Pseudomonadati</taxon>
        <taxon>Pseudomonadota</taxon>
        <taxon>Alphaproteobacteria</taxon>
        <taxon>Rhodospirillales</taxon>
        <taxon>Rhodospirillaceae</taxon>
        <taxon>Pacificispira</taxon>
    </lineage>
</organism>
<evidence type="ECO:0000313" key="2">
    <source>
        <dbReference type="Proteomes" id="UP000539372"/>
    </source>
</evidence>
<protein>
    <submittedName>
        <fullName evidence="1">Uncharacterized protein</fullName>
    </submittedName>
</protein>
<proteinExistence type="predicted"/>
<reference evidence="1 2" key="1">
    <citation type="submission" date="2020-04" db="EMBL/GenBank/DDBJ databases">
        <title>Rhodospirillaceae bacterium KN72 isolated from deep sea.</title>
        <authorList>
            <person name="Zhang D.-C."/>
        </authorList>
    </citation>
    <scope>NUCLEOTIDE SEQUENCE [LARGE SCALE GENOMIC DNA]</scope>
    <source>
        <strain evidence="1 2">KN72</strain>
    </source>
</reference>
<gene>
    <name evidence="1" type="ORF">HH303_00765</name>
</gene>
<sequence length="231" mass="24512">MDGLSSLRNSQTTVANSAVGTKARADWTKPLLETLSKLDPDKAADLKSKVREADGIVHRIQAYRRGGAVDIPDAAQHKVDWITARLEALQPGEDGKPKATARELRQLSLELADATKAYAAAEGSQSSYRTLPTVAEIVATAKAALEKRNGTGAKDASTGQIDTGGGFASDARKAKDMLQDLVDTARAGLKFYSLSRRDLTEASKALHETTAVLSVLPSISANKLSGYSFLA</sequence>
<keyword evidence="2" id="KW-1185">Reference proteome</keyword>
<evidence type="ECO:0000313" key="1">
    <source>
        <dbReference type="EMBL" id="NMM42988.1"/>
    </source>
</evidence>
<accession>A0A7Y0DWQ7</accession>
<name>A0A7Y0DWQ7_9PROT</name>
<dbReference type="Proteomes" id="UP000539372">
    <property type="component" value="Unassembled WGS sequence"/>
</dbReference>
<dbReference type="AlphaFoldDB" id="A0A7Y0DWQ7"/>